<dbReference type="Pfam" id="PF04055">
    <property type="entry name" value="Radical_SAM"/>
    <property type="match status" value="1"/>
</dbReference>
<dbReference type="AlphaFoldDB" id="A0AA96DVM6"/>
<comment type="cofactor">
    <cofactor evidence="1">
        <name>[4Fe-4S] cluster</name>
        <dbReference type="ChEBI" id="CHEBI:49883"/>
    </cofactor>
</comment>
<keyword evidence="6" id="KW-0411">Iron-sulfur</keyword>
<evidence type="ECO:0000259" key="8">
    <source>
        <dbReference type="Pfam" id="PF13186"/>
    </source>
</evidence>
<evidence type="ECO:0000256" key="6">
    <source>
        <dbReference type="ARBA" id="ARBA00023014"/>
    </source>
</evidence>
<dbReference type="SFLD" id="SFLDG01387">
    <property type="entry name" value="BtrN-like_SPASM_domain_contain"/>
    <property type="match status" value="1"/>
</dbReference>
<evidence type="ECO:0000313" key="9">
    <source>
        <dbReference type="EMBL" id="WNL35394.1"/>
    </source>
</evidence>
<evidence type="ECO:0000259" key="7">
    <source>
        <dbReference type="Pfam" id="PF04055"/>
    </source>
</evidence>
<dbReference type="SUPFAM" id="SSF102114">
    <property type="entry name" value="Radical SAM enzymes"/>
    <property type="match status" value="1"/>
</dbReference>
<dbReference type="Pfam" id="PF13186">
    <property type="entry name" value="SPASM"/>
    <property type="match status" value="1"/>
</dbReference>
<dbReference type="GO" id="GO:0003824">
    <property type="term" value="F:catalytic activity"/>
    <property type="evidence" value="ECO:0007669"/>
    <property type="project" value="InterPro"/>
</dbReference>
<keyword evidence="2" id="KW-0004">4Fe-4S</keyword>
<gene>
    <name evidence="9" type="ORF">RMQ66_06780</name>
</gene>
<reference evidence="9" key="1">
    <citation type="submission" date="2023-09" db="EMBL/GenBank/DDBJ databases">
        <title>Arcobacter tbilisiensis sp. nov. isolated from chicken meat in Tbilisi, Georgia.</title>
        <authorList>
            <person name="Matthias R."/>
            <person name="Zautner A.E."/>
        </authorList>
    </citation>
    <scope>NUCLEOTIDE SEQUENCE</scope>
    <source>
        <strain evidence="9">LEO 65</strain>
    </source>
</reference>
<dbReference type="InterPro" id="IPR034391">
    <property type="entry name" value="AdoMet-like_SPASM_containing"/>
</dbReference>
<evidence type="ECO:0000256" key="4">
    <source>
        <dbReference type="ARBA" id="ARBA00022723"/>
    </source>
</evidence>
<dbReference type="InterPro" id="IPR023885">
    <property type="entry name" value="4Fe4S-binding_SPASM_dom"/>
</dbReference>
<evidence type="ECO:0000256" key="5">
    <source>
        <dbReference type="ARBA" id="ARBA00023004"/>
    </source>
</evidence>
<dbReference type="InterPro" id="IPR058240">
    <property type="entry name" value="rSAM_sf"/>
</dbReference>
<evidence type="ECO:0000256" key="2">
    <source>
        <dbReference type="ARBA" id="ARBA00022485"/>
    </source>
</evidence>
<keyword evidence="3" id="KW-0949">S-adenosyl-L-methionine</keyword>
<organism evidence="9">
    <name type="scientific">Arcobacter sp. AZ-2023</name>
    <dbReference type="NCBI Taxonomy" id="3074453"/>
    <lineage>
        <taxon>Bacteria</taxon>
        <taxon>Pseudomonadati</taxon>
        <taxon>Campylobacterota</taxon>
        <taxon>Epsilonproteobacteria</taxon>
        <taxon>Campylobacterales</taxon>
        <taxon>Arcobacteraceae</taxon>
        <taxon>Arcobacter</taxon>
    </lineage>
</organism>
<keyword evidence="5" id="KW-0408">Iron</keyword>
<evidence type="ECO:0000256" key="1">
    <source>
        <dbReference type="ARBA" id="ARBA00001966"/>
    </source>
</evidence>
<dbReference type="GO" id="GO:0051536">
    <property type="term" value="F:iron-sulfur cluster binding"/>
    <property type="evidence" value="ECO:0007669"/>
    <property type="project" value="UniProtKB-KW"/>
</dbReference>
<name>A0AA96DVM6_9BACT</name>
<keyword evidence="4" id="KW-0479">Metal-binding</keyword>
<dbReference type="GO" id="GO:0046872">
    <property type="term" value="F:metal ion binding"/>
    <property type="evidence" value="ECO:0007669"/>
    <property type="project" value="UniProtKB-KW"/>
</dbReference>
<protein>
    <submittedName>
        <fullName evidence="9">Radical SAM/SPASM domain-containing protein</fullName>
    </submittedName>
</protein>
<dbReference type="SFLD" id="SFLDS00029">
    <property type="entry name" value="Radical_SAM"/>
    <property type="match status" value="1"/>
</dbReference>
<feature type="domain" description="4Fe4S-binding SPASM" evidence="8">
    <location>
        <begin position="244"/>
        <end position="310"/>
    </location>
</feature>
<proteinExistence type="predicted"/>
<accession>A0AA96DVM6</accession>
<dbReference type="PANTHER" id="PTHR11228:SF7">
    <property type="entry name" value="PQQA PEPTIDE CYCLASE"/>
    <property type="match status" value="1"/>
</dbReference>
<dbReference type="CDD" id="cd01335">
    <property type="entry name" value="Radical_SAM"/>
    <property type="match status" value="1"/>
</dbReference>
<evidence type="ECO:0000256" key="3">
    <source>
        <dbReference type="ARBA" id="ARBA00022691"/>
    </source>
</evidence>
<dbReference type="PANTHER" id="PTHR11228">
    <property type="entry name" value="RADICAL SAM DOMAIN PROTEIN"/>
    <property type="match status" value="1"/>
</dbReference>
<dbReference type="Gene3D" id="3.20.20.70">
    <property type="entry name" value="Aldolase class I"/>
    <property type="match status" value="1"/>
</dbReference>
<dbReference type="EMBL" id="CP134842">
    <property type="protein sequence ID" value="WNL35394.1"/>
    <property type="molecule type" value="Genomic_DNA"/>
</dbReference>
<feature type="domain" description="Radical SAM core" evidence="7">
    <location>
        <begin position="35"/>
        <end position="191"/>
    </location>
</feature>
<dbReference type="InterPro" id="IPR050377">
    <property type="entry name" value="Radical_SAM_PqqE_MftC-like"/>
</dbReference>
<dbReference type="SFLD" id="SFLDG01067">
    <property type="entry name" value="SPASM/twitch_domain_containing"/>
    <property type="match status" value="1"/>
</dbReference>
<dbReference type="InterPro" id="IPR007197">
    <property type="entry name" value="rSAM"/>
</dbReference>
<dbReference type="InterPro" id="IPR013785">
    <property type="entry name" value="Aldolase_TIM"/>
</dbReference>
<sequence>MKAEIKPRIELENRTKLETVIPLSTPFVIFVDPADSCNFKCSFCPTGDTELMKKVGRPFKVMNFELYKKIIDDICEFDKPIKVLRLYKDGEPLLNKKLPEMIKYAKDKGCAQKIDTTTNASLLTHETSLKLIEAGLDRINISIEGVNKEQYKSFSKVDIDFEKLVENIKFFYENKKQCEVLVKINGDTLSENEKQLFLDTFGNHCDKIFIEHIMSCWPEFDIKEVKVNNEFGIYGQEIKEVSVCPYPFYSFSINSDGSASTCFLDWSRKLIIGDTKNQSVKSIWFGNEMQTYYKMFLEGRRKEHPVCKDCGQLTHGMPDNIDSFANELLKKI</sequence>